<gene>
    <name evidence="2" type="ORF">C4N18_03340</name>
</gene>
<evidence type="ECO:0000313" key="2">
    <source>
        <dbReference type="EMBL" id="AVQ30309.1"/>
    </source>
</evidence>
<keyword evidence="1" id="KW-0472">Membrane</keyword>
<sequence>MNKKAFLLLITIFLITFIMGSFLVGYRMTHTRGKKLISRLNTLKIKEKKDILHTLAYHELYKIDKYIREGKYENTIDFFAKNNDKKRIWLKKKGEMLQLSYGGYTLQKFFYNNSEEIYPNSTGEIYERILDKLQSHFVEKRKFTARMEKKIKSDEFNMEVIFTVVIDIEYEFGNEDINRADAEYIKEFVVSEDVQ</sequence>
<reference evidence="3" key="1">
    <citation type="journal article" date="2018" name="MSphere">
        <title>Fusobacterium Genomics Using MinION and Illumina Sequencing Enables Genome Completion and Correction.</title>
        <authorList>
            <person name="Todd S.M."/>
            <person name="Settlage R.E."/>
            <person name="Lahmers K.K."/>
            <person name="Slade D.J."/>
        </authorList>
    </citation>
    <scope>NUCLEOTIDE SEQUENCE [LARGE SCALE GENOMIC DNA]</scope>
    <source>
        <strain evidence="3">ATCC 27725</strain>
    </source>
</reference>
<dbReference type="Proteomes" id="UP000241238">
    <property type="component" value="Chromosome"/>
</dbReference>
<organism evidence="2 3">
    <name type="scientific">Fusobacterium varium ATCC 27725</name>
    <dbReference type="NCBI Taxonomy" id="469618"/>
    <lineage>
        <taxon>Bacteria</taxon>
        <taxon>Fusobacteriati</taxon>
        <taxon>Fusobacteriota</taxon>
        <taxon>Fusobacteriia</taxon>
        <taxon>Fusobacteriales</taxon>
        <taxon>Fusobacteriaceae</taxon>
        <taxon>Fusobacterium</taxon>
    </lineage>
</organism>
<protein>
    <submittedName>
        <fullName evidence="2">Uncharacterized protein</fullName>
    </submittedName>
</protein>
<keyword evidence="3" id="KW-1185">Reference proteome</keyword>
<name>A0ABN5JHH7_FUSVA</name>
<accession>A0ABN5JHH7</accession>
<dbReference type="RefSeq" id="WP_005948986.1">
    <property type="nucleotide sequence ID" value="NZ_CP028103.1"/>
</dbReference>
<proteinExistence type="predicted"/>
<dbReference type="EMBL" id="CP028103">
    <property type="protein sequence ID" value="AVQ30309.1"/>
    <property type="molecule type" value="Genomic_DNA"/>
</dbReference>
<dbReference type="GeneID" id="77467012"/>
<keyword evidence="1" id="KW-0812">Transmembrane</keyword>
<keyword evidence="1" id="KW-1133">Transmembrane helix</keyword>
<evidence type="ECO:0000313" key="3">
    <source>
        <dbReference type="Proteomes" id="UP000241238"/>
    </source>
</evidence>
<feature type="transmembrane region" description="Helical" evidence="1">
    <location>
        <begin position="6"/>
        <end position="26"/>
    </location>
</feature>
<evidence type="ECO:0000256" key="1">
    <source>
        <dbReference type="SAM" id="Phobius"/>
    </source>
</evidence>